<keyword evidence="2" id="KW-0472">Membrane</keyword>
<reference evidence="4" key="1">
    <citation type="journal article" date="2019" name="Int. J. Syst. Evol. Microbiol.">
        <title>The Global Catalogue of Microorganisms (GCM) 10K type strain sequencing project: providing services to taxonomists for standard genome sequencing and annotation.</title>
        <authorList>
            <consortium name="The Broad Institute Genomics Platform"/>
            <consortium name="The Broad Institute Genome Sequencing Center for Infectious Disease"/>
            <person name="Wu L."/>
            <person name="Ma J."/>
        </authorList>
    </citation>
    <scope>NUCLEOTIDE SEQUENCE [LARGE SCALE GENOMIC DNA]</scope>
    <source>
        <strain evidence="4">JCM 10367</strain>
    </source>
</reference>
<comment type="caution">
    <text evidence="3">The sequence shown here is derived from an EMBL/GenBank/DDBJ whole genome shotgun (WGS) entry which is preliminary data.</text>
</comment>
<feature type="transmembrane region" description="Helical" evidence="2">
    <location>
        <begin position="64"/>
        <end position="86"/>
    </location>
</feature>
<evidence type="ECO:0000256" key="1">
    <source>
        <dbReference type="SAM" id="MobiDB-lite"/>
    </source>
</evidence>
<evidence type="ECO:0000256" key="2">
    <source>
        <dbReference type="SAM" id="Phobius"/>
    </source>
</evidence>
<evidence type="ECO:0000313" key="4">
    <source>
        <dbReference type="Proteomes" id="UP001500724"/>
    </source>
</evidence>
<keyword evidence="2" id="KW-0812">Transmembrane</keyword>
<dbReference type="EMBL" id="BAAAGU010000009">
    <property type="protein sequence ID" value="GAA0637364.1"/>
    <property type="molecule type" value="Genomic_DNA"/>
</dbReference>
<feature type="compositionally biased region" description="Pro residues" evidence="1">
    <location>
        <begin position="1"/>
        <end position="10"/>
    </location>
</feature>
<name>A0ABP3SLG7_9ACTN</name>
<keyword evidence="4" id="KW-1185">Reference proteome</keyword>
<feature type="region of interest" description="Disordered" evidence="1">
    <location>
        <begin position="1"/>
        <end position="22"/>
    </location>
</feature>
<keyword evidence="2" id="KW-1133">Transmembrane helix</keyword>
<proteinExistence type="predicted"/>
<accession>A0ABP3SLG7</accession>
<feature type="region of interest" description="Disordered" evidence="1">
    <location>
        <begin position="36"/>
        <end position="60"/>
    </location>
</feature>
<protein>
    <submittedName>
        <fullName evidence="3">Uncharacterized protein</fullName>
    </submittedName>
</protein>
<evidence type="ECO:0000313" key="3">
    <source>
        <dbReference type="EMBL" id="GAA0637364.1"/>
    </source>
</evidence>
<dbReference type="RefSeq" id="WP_343998317.1">
    <property type="nucleotide sequence ID" value="NZ_BAAAGU010000009.1"/>
</dbReference>
<sequence length="151" mass="15576">MTTLPEPTPTAPAAGQAHNPLTDAVIRAAVENAIHESRRESTAPPAPQPGRPPMSQKAVDTSTVLLSASVATIPPGAITIGVTLASGYADPVVIGMICAAPAALAVPILAIAKLVRGAKPEPAVHQHFHGPVTHHTTHTENRGVWAKNINR</sequence>
<dbReference type="Proteomes" id="UP001500724">
    <property type="component" value="Unassembled WGS sequence"/>
</dbReference>
<organism evidence="3 4">
    <name type="scientific">Streptomyces thermocarboxydovorans</name>
    <dbReference type="NCBI Taxonomy" id="59298"/>
    <lineage>
        <taxon>Bacteria</taxon>
        <taxon>Bacillati</taxon>
        <taxon>Actinomycetota</taxon>
        <taxon>Actinomycetes</taxon>
        <taxon>Kitasatosporales</taxon>
        <taxon>Streptomycetaceae</taxon>
        <taxon>Streptomyces</taxon>
    </lineage>
</organism>
<feature type="transmembrane region" description="Helical" evidence="2">
    <location>
        <begin position="92"/>
        <end position="112"/>
    </location>
</feature>
<gene>
    <name evidence="3" type="ORF">GCM10009535_12150</name>
</gene>